<evidence type="ECO:0000259" key="1">
    <source>
        <dbReference type="SMART" id="SM01321"/>
    </source>
</evidence>
<dbReference type="STRING" id="195064.SAMN05421721_10174"/>
<dbReference type="GO" id="GO:0032259">
    <property type="term" value="P:methylation"/>
    <property type="evidence" value="ECO:0007669"/>
    <property type="project" value="UniProtKB-KW"/>
</dbReference>
<dbReference type="EMBL" id="FOUO01000001">
    <property type="protein sequence ID" value="SFM24134.1"/>
    <property type="molecule type" value="Genomic_DNA"/>
</dbReference>
<keyword evidence="2" id="KW-0808">Transferase</keyword>
<keyword evidence="3" id="KW-1185">Reference proteome</keyword>
<dbReference type="AlphaFoldDB" id="A0A1I4P8F8"/>
<dbReference type="PANTHER" id="PTHR36966:SF1">
    <property type="entry name" value="REP-ASSOCIATED TYROSINE TRANSPOSASE"/>
    <property type="match status" value="1"/>
</dbReference>
<keyword evidence="2" id="KW-0489">Methyltransferase</keyword>
<feature type="domain" description="Transposase IS200-like" evidence="1">
    <location>
        <begin position="68"/>
        <end position="176"/>
    </location>
</feature>
<dbReference type="InterPro" id="IPR036515">
    <property type="entry name" value="Transposase_17_sf"/>
</dbReference>
<dbReference type="SUPFAM" id="SSF143422">
    <property type="entry name" value="Transposase IS200-like"/>
    <property type="match status" value="1"/>
</dbReference>
<dbReference type="SMART" id="SM01321">
    <property type="entry name" value="Y1_Tnp"/>
    <property type="match status" value="1"/>
</dbReference>
<reference evidence="2 3" key="1">
    <citation type="submission" date="2016-10" db="EMBL/GenBank/DDBJ databases">
        <authorList>
            <person name="de Groot N.N."/>
        </authorList>
    </citation>
    <scope>NUCLEOTIDE SEQUENCE [LARGE SCALE GENOMIC DNA]</scope>
    <source>
        <strain evidence="2 3">DSM 4180</strain>
    </source>
</reference>
<dbReference type="GO" id="GO:0008168">
    <property type="term" value="F:methyltransferase activity"/>
    <property type="evidence" value="ECO:0007669"/>
    <property type="project" value="UniProtKB-KW"/>
</dbReference>
<dbReference type="GO" id="GO:0006313">
    <property type="term" value="P:DNA transposition"/>
    <property type="evidence" value="ECO:0007669"/>
    <property type="project" value="InterPro"/>
</dbReference>
<evidence type="ECO:0000313" key="2">
    <source>
        <dbReference type="EMBL" id="SFM24134.1"/>
    </source>
</evidence>
<dbReference type="Pfam" id="PF01797">
    <property type="entry name" value="Y1_Tnp"/>
    <property type="match status" value="1"/>
</dbReference>
<dbReference type="Gene3D" id="3.30.70.1290">
    <property type="entry name" value="Transposase IS200-like"/>
    <property type="match status" value="1"/>
</dbReference>
<gene>
    <name evidence="2" type="ORF">SAMN05421721_10174</name>
</gene>
<dbReference type="GO" id="GO:0004803">
    <property type="term" value="F:transposase activity"/>
    <property type="evidence" value="ECO:0007669"/>
    <property type="project" value="InterPro"/>
</dbReference>
<dbReference type="GO" id="GO:0043565">
    <property type="term" value="F:sequence-specific DNA binding"/>
    <property type="evidence" value="ECO:0007669"/>
    <property type="project" value="TreeGrafter"/>
</dbReference>
<name>A0A1I4P8F8_ECTMO</name>
<protein>
    <submittedName>
        <fullName evidence="2">Type I restriction enzyme, R subunit/putative DNA methylase</fullName>
    </submittedName>
</protein>
<dbReference type="InterPro" id="IPR052715">
    <property type="entry name" value="RAYT_transposase"/>
</dbReference>
<organism evidence="2 3">
    <name type="scientific">Ectothiorhodospira mobilis</name>
    <dbReference type="NCBI Taxonomy" id="195064"/>
    <lineage>
        <taxon>Bacteria</taxon>
        <taxon>Pseudomonadati</taxon>
        <taxon>Pseudomonadota</taxon>
        <taxon>Gammaproteobacteria</taxon>
        <taxon>Chromatiales</taxon>
        <taxon>Ectothiorhodospiraceae</taxon>
        <taxon>Ectothiorhodospira</taxon>
    </lineage>
</organism>
<dbReference type="PANTHER" id="PTHR36966">
    <property type="entry name" value="REP-ASSOCIATED TYROSINE TRANSPOSASE"/>
    <property type="match status" value="1"/>
</dbReference>
<dbReference type="NCBIfam" id="NF047646">
    <property type="entry name" value="REP_Tyr_transpos"/>
    <property type="match status" value="1"/>
</dbReference>
<sequence length="205" mass="23660">MTCCGSKGWYTRGYLPHLDARSVPQSITFRLADSLPQEKCREWARELEAMPAGRRDRVWRRTIDDWLDAGMGCCALRHPRVADVVQETLLRFDGSRYRLLAWCVMPNHVHVLIEPADALPKIVQSWKSYTGRWALARNAELGLGVPGARLWMREYWDRYIRDQRHLDAVVEYIHRNPVKAGLCGRPEEWLWSSASRRTGIGATGD</sequence>
<accession>A0A1I4P8F8</accession>
<dbReference type="InterPro" id="IPR002686">
    <property type="entry name" value="Transposase_17"/>
</dbReference>
<dbReference type="OrthoDB" id="9794403at2"/>
<dbReference type="Proteomes" id="UP000199556">
    <property type="component" value="Unassembled WGS sequence"/>
</dbReference>
<evidence type="ECO:0000313" key="3">
    <source>
        <dbReference type="Proteomes" id="UP000199556"/>
    </source>
</evidence>
<proteinExistence type="predicted"/>